<feature type="compositionally biased region" description="Polar residues" evidence="1">
    <location>
        <begin position="83"/>
        <end position="96"/>
    </location>
</feature>
<evidence type="ECO:0000256" key="1">
    <source>
        <dbReference type="SAM" id="MobiDB-lite"/>
    </source>
</evidence>
<feature type="region of interest" description="Disordered" evidence="1">
    <location>
        <begin position="83"/>
        <end position="103"/>
    </location>
</feature>
<keyword evidence="2" id="KW-0732">Signal</keyword>
<proteinExistence type="predicted"/>
<dbReference type="AlphaFoldDB" id="A0A165ZEI5"/>
<dbReference type="Proteomes" id="UP000076532">
    <property type="component" value="Unassembled WGS sequence"/>
</dbReference>
<protein>
    <submittedName>
        <fullName evidence="3">Uncharacterized protein</fullName>
    </submittedName>
</protein>
<evidence type="ECO:0000313" key="4">
    <source>
        <dbReference type="Proteomes" id="UP000076532"/>
    </source>
</evidence>
<evidence type="ECO:0000256" key="2">
    <source>
        <dbReference type="SAM" id="SignalP"/>
    </source>
</evidence>
<evidence type="ECO:0000313" key="3">
    <source>
        <dbReference type="EMBL" id="KZP10502.1"/>
    </source>
</evidence>
<organism evidence="3 4">
    <name type="scientific">Athelia psychrophila</name>
    <dbReference type="NCBI Taxonomy" id="1759441"/>
    <lineage>
        <taxon>Eukaryota</taxon>
        <taxon>Fungi</taxon>
        <taxon>Dikarya</taxon>
        <taxon>Basidiomycota</taxon>
        <taxon>Agaricomycotina</taxon>
        <taxon>Agaricomycetes</taxon>
        <taxon>Agaricomycetidae</taxon>
        <taxon>Atheliales</taxon>
        <taxon>Atheliaceae</taxon>
        <taxon>Athelia</taxon>
    </lineage>
</organism>
<dbReference type="EMBL" id="KV417679">
    <property type="protein sequence ID" value="KZP10502.1"/>
    <property type="molecule type" value="Genomic_DNA"/>
</dbReference>
<accession>A0A165ZEI5</accession>
<gene>
    <name evidence="3" type="ORF">FIBSPDRAFT_899735</name>
</gene>
<name>A0A165ZEI5_9AGAM</name>
<feature type="signal peptide" evidence="2">
    <location>
        <begin position="1"/>
        <end position="18"/>
    </location>
</feature>
<feature type="chain" id="PRO_5007869958" evidence="2">
    <location>
        <begin position="19"/>
        <end position="103"/>
    </location>
</feature>
<sequence>MAMVVWLFALQQPLPVGTSTYQVSPETDRTLSATAGQQVAASQMGEFEIGRITVGIQQRCHSIALPLTALEILRLLAASQLPPFNSNFSDKLTQKSSRADLVM</sequence>
<keyword evidence="4" id="KW-1185">Reference proteome</keyword>
<reference evidence="3 4" key="1">
    <citation type="journal article" date="2016" name="Mol. Biol. Evol.">
        <title>Comparative Genomics of Early-Diverging Mushroom-Forming Fungi Provides Insights into the Origins of Lignocellulose Decay Capabilities.</title>
        <authorList>
            <person name="Nagy L.G."/>
            <person name="Riley R."/>
            <person name="Tritt A."/>
            <person name="Adam C."/>
            <person name="Daum C."/>
            <person name="Floudas D."/>
            <person name="Sun H."/>
            <person name="Yadav J.S."/>
            <person name="Pangilinan J."/>
            <person name="Larsson K.H."/>
            <person name="Matsuura K."/>
            <person name="Barry K."/>
            <person name="Labutti K."/>
            <person name="Kuo R."/>
            <person name="Ohm R.A."/>
            <person name="Bhattacharya S.S."/>
            <person name="Shirouzu T."/>
            <person name="Yoshinaga Y."/>
            <person name="Martin F.M."/>
            <person name="Grigoriev I.V."/>
            <person name="Hibbett D.S."/>
        </authorList>
    </citation>
    <scope>NUCLEOTIDE SEQUENCE [LARGE SCALE GENOMIC DNA]</scope>
    <source>
        <strain evidence="3 4">CBS 109695</strain>
    </source>
</reference>